<dbReference type="AlphaFoldDB" id="A0A3M8SZ93"/>
<dbReference type="SUPFAM" id="SSF53474">
    <property type="entry name" value="alpha/beta-Hydrolases"/>
    <property type="match status" value="1"/>
</dbReference>
<protein>
    <submittedName>
        <fullName evidence="2">Triacylglycerol lipase</fullName>
    </submittedName>
</protein>
<reference evidence="2 3" key="1">
    <citation type="submission" date="2018-11" db="EMBL/GenBank/DDBJ databases">
        <title>Lysobacter cryohumiis sp. nov., isolated from soil in the Tianshan Mountains, Xinjiang, China.</title>
        <authorList>
            <person name="Luo Y."/>
            <person name="Sheng H."/>
        </authorList>
    </citation>
    <scope>NUCLEOTIDE SEQUENCE [LARGE SCALE GENOMIC DNA]</scope>
    <source>
        <strain evidence="2 3">ZS60</strain>
    </source>
</reference>
<dbReference type="Pfam" id="PF00561">
    <property type="entry name" value="Abhydrolase_1"/>
    <property type="match status" value="1"/>
</dbReference>
<evidence type="ECO:0000313" key="3">
    <source>
        <dbReference type="Proteomes" id="UP000267049"/>
    </source>
</evidence>
<proteinExistence type="predicted"/>
<dbReference type="Proteomes" id="UP000267049">
    <property type="component" value="Unassembled WGS sequence"/>
</dbReference>
<evidence type="ECO:0000259" key="1">
    <source>
        <dbReference type="Pfam" id="PF00561"/>
    </source>
</evidence>
<dbReference type="RefSeq" id="WP_123086147.1">
    <property type="nucleotide sequence ID" value="NZ_RIBS01000001.1"/>
</dbReference>
<dbReference type="InterPro" id="IPR029058">
    <property type="entry name" value="AB_hydrolase_fold"/>
</dbReference>
<evidence type="ECO:0000313" key="2">
    <source>
        <dbReference type="EMBL" id="RNF86025.1"/>
    </source>
</evidence>
<organism evidence="2 3">
    <name type="scientific">Montanilutibacter psychrotolerans</name>
    <dbReference type="NCBI Taxonomy" id="1327343"/>
    <lineage>
        <taxon>Bacteria</taxon>
        <taxon>Pseudomonadati</taxon>
        <taxon>Pseudomonadota</taxon>
        <taxon>Gammaproteobacteria</taxon>
        <taxon>Lysobacterales</taxon>
        <taxon>Lysobacteraceae</taxon>
        <taxon>Montanilutibacter</taxon>
    </lineage>
</organism>
<keyword evidence="3" id="KW-1185">Reference proteome</keyword>
<name>A0A3M8SZ93_9GAMM</name>
<feature type="domain" description="AB hydrolase-1" evidence="1">
    <location>
        <begin position="37"/>
        <end position="227"/>
    </location>
</feature>
<sequence length="314" mass="33283">MSLSISQRAWGRLLFTLFLAFGLSWPAVAGDYTKTRYPVVLVHGLLGFDELGGVFDYWYDIPGQLRADGAKVYVANVSSVNSSELRGEQLIDYLETLQAVQGHTRFNLVGHSHGGPTVRYVASVRPDLVASMTSVGSPHAGSKVADGLNATLPDGSPGRALVAGLVSALGGFLEWLSGDDDPQDALAALASLNTDGAAAFNASYPEGAPTSPCGQGAEQVGGVRYYSMGGTSVLSNVFDPSDVMLGASSLFFGFERNDGLVGRCASHWGRVLRDDYAWNHLDEVNQIAGLRGLFASSPPSVYRAHVNRLKNVGL</sequence>
<accession>A0A3M8SZ93</accession>
<dbReference type="InterPro" id="IPR000073">
    <property type="entry name" value="AB_hydrolase_1"/>
</dbReference>
<dbReference type="OrthoDB" id="2004167at2"/>
<dbReference type="EMBL" id="RIBS01000001">
    <property type="protein sequence ID" value="RNF86025.1"/>
    <property type="molecule type" value="Genomic_DNA"/>
</dbReference>
<dbReference type="Gene3D" id="3.40.50.1820">
    <property type="entry name" value="alpha/beta hydrolase"/>
    <property type="match status" value="1"/>
</dbReference>
<gene>
    <name evidence="2" type="ORF">EER27_00900</name>
</gene>
<comment type="caution">
    <text evidence="2">The sequence shown here is derived from an EMBL/GenBank/DDBJ whole genome shotgun (WGS) entry which is preliminary data.</text>
</comment>